<evidence type="ECO:0000256" key="1">
    <source>
        <dbReference type="SAM" id="MobiDB-lite"/>
    </source>
</evidence>
<evidence type="ECO:0000313" key="3">
    <source>
        <dbReference type="EMBL" id="OGM11724.1"/>
    </source>
</evidence>
<reference evidence="3 4" key="1">
    <citation type="journal article" date="2016" name="Nat. Commun.">
        <title>Thousands of microbial genomes shed light on interconnected biogeochemical processes in an aquifer system.</title>
        <authorList>
            <person name="Anantharaman K."/>
            <person name="Brown C.T."/>
            <person name="Hug L.A."/>
            <person name="Sharon I."/>
            <person name="Castelle C.J."/>
            <person name="Probst A.J."/>
            <person name="Thomas B.C."/>
            <person name="Singh A."/>
            <person name="Wilkins M.J."/>
            <person name="Karaoz U."/>
            <person name="Brodie E.L."/>
            <person name="Williams K.H."/>
            <person name="Hubbard S.S."/>
            <person name="Banfield J.F."/>
        </authorList>
    </citation>
    <scope>NUCLEOTIDE SEQUENCE [LARGE SCALE GENOMIC DNA]</scope>
</reference>
<dbReference type="EMBL" id="MGFS01000012">
    <property type="protein sequence ID" value="OGM11724.1"/>
    <property type="molecule type" value="Genomic_DNA"/>
</dbReference>
<proteinExistence type="predicted"/>
<feature type="region of interest" description="Disordered" evidence="1">
    <location>
        <begin position="86"/>
        <end position="110"/>
    </location>
</feature>
<name>A0A1F7X9N1_9BACT</name>
<evidence type="ECO:0000256" key="2">
    <source>
        <dbReference type="SAM" id="Phobius"/>
    </source>
</evidence>
<comment type="caution">
    <text evidence="3">The sequence shown here is derived from an EMBL/GenBank/DDBJ whole genome shotgun (WGS) entry which is preliminary data.</text>
</comment>
<sequence length="110" mass="12157">MKKPRAPSLVTVAIMTTITIIFWVFFSVYRVLSTKIIPDTAPGILEPILVDLDSNTLAQIDKRVYFERGSIQQFLLEITPFPTLNKVESSPSLETTTPSAELEATGSGEL</sequence>
<feature type="compositionally biased region" description="Low complexity" evidence="1">
    <location>
        <begin position="88"/>
        <end position="99"/>
    </location>
</feature>
<keyword evidence="2" id="KW-1133">Transmembrane helix</keyword>
<keyword evidence="2" id="KW-0472">Membrane</keyword>
<evidence type="ECO:0000313" key="4">
    <source>
        <dbReference type="Proteomes" id="UP000177053"/>
    </source>
</evidence>
<dbReference type="AlphaFoldDB" id="A0A1F7X9N1"/>
<gene>
    <name evidence="3" type="ORF">A2Z22_04965</name>
</gene>
<dbReference type="Proteomes" id="UP000177053">
    <property type="component" value="Unassembled WGS sequence"/>
</dbReference>
<organism evidence="3 4">
    <name type="scientific">Candidatus Woesebacteria bacterium RBG_16_34_12</name>
    <dbReference type="NCBI Taxonomy" id="1802480"/>
    <lineage>
        <taxon>Bacteria</taxon>
        <taxon>Candidatus Woeseibacteriota</taxon>
    </lineage>
</organism>
<feature type="transmembrane region" description="Helical" evidence="2">
    <location>
        <begin position="6"/>
        <end position="26"/>
    </location>
</feature>
<protein>
    <submittedName>
        <fullName evidence="3">Uncharacterized protein</fullName>
    </submittedName>
</protein>
<keyword evidence="2" id="KW-0812">Transmembrane</keyword>
<accession>A0A1F7X9N1</accession>